<name>G7H760_9ACTN</name>
<evidence type="ECO:0000256" key="1">
    <source>
        <dbReference type="SAM" id="Phobius"/>
    </source>
</evidence>
<dbReference type="SUPFAM" id="SSF50998">
    <property type="entry name" value="Quinoprotein alcohol dehydrogenase-like"/>
    <property type="match status" value="1"/>
</dbReference>
<feature type="transmembrane region" description="Helical" evidence="1">
    <location>
        <begin position="12"/>
        <end position="34"/>
    </location>
</feature>
<evidence type="ECO:0000313" key="2">
    <source>
        <dbReference type="EMBL" id="GAB11685.1"/>
    </source>
</evidence>
<keyword evidence="1" id="KW-1133">Transmembrane helix</keyword>
<keyword evidence="3" id="KW-1185">Reference proteome</keyword>
<reference evidence="2 3" key="1">
    <citation type="submission" date="2011-11" db="EMBL/GenBank/DDBJ databases">
        <title>Whole genome shotgun sequence of Gordonia araii NBRC 100433.</title>
        <authorList>
            <person name="Yoshida Y."/>
            <person name="Hosoyama A."/>
            <person name="Tsuchikane K."/>
            <person name="Katsumata H."/>
            <person name="Yamazaki S."/>
            <person name="Fujita N."/>
        </authorList>
    </citation>
    <scope>NUCLEOTIDE SEQUENCE [LARGE SCALE GENOMIC DNA]</scope>
    <source>
        <strain evidence="2 3">NBRC 100433</strain>
    </source>
</reference>
<evidence type="ECO:0000313" key="3">
    <source>
        <dbReference type="Proteomes" id="UP000035088"/>
    </source>
</evidence>
<organism evidence="2 3">
    <name type="scientific">Gordonia araii NBRC 100433</name>
    <dbReference type="NCBI Taxonomy" id="1073574"/>
    <lineage>
        <taxon>Bacteria</taxon>
        <taxon>Bacillati</taxon>
        <taxon>Actinomycetota</taxon>
        <taxon>Actinomycetes</taxon>
        <taxon>Mycobacteriales</taxon>
        <taxon>Gordoniaceae</taxon>
        <taxon>Gordonia</taxon>
    </lineage>
</organism>
<keyword evidence="1" id="KW-0812">Transmembrane</keyword>
<dbReference type="AlphaFoldDB" id="G7H760"/>
<dbReference type="InterPro" id="IPR011047">
    <property type="entry name" value="Quinoprotein_ADH-like_sf"/>
</dbReference>
<dbReference type="InterPro" id="IPR015943">
    <property type="entry name" value="WD40/YVTN_repeat-like_dom_sf"/>
</dbReference>
<dbReference type="OrthoDB" id="4364694at2"/>
<dbReference type="Proteomes" id="UP000035088">
    <property type="component" value="Unassembled WGS sequence"/>
</dbReference>
<comment type="caution">
    <text evidence="2">The sequence shown here is derived from an EMBL/GenBank/DDBJ whole genome shotgun (WGS) entry which is preliminary data.</text>
</comment>
<dbReference type="STRING" id="1073574.GOARA_082_00740"/>
<gene>
    <name evidence="2" type="ORF">GOARA_082_00740</name>
</gene>
<proteinExistence type="predicted"/>
<keyword evidence="1" id="KW-0472">Membrane</keyword>
<protein>
    <submittedName>
        <fullName evidence="2">Uncharacterized protein</fullName>
    </submittedName>
</protein>
<dbReference type="Gene3D" id="2.130.10.10">
    <property type="entry name" value="YVTN repeat-like/Quinoprotein amine dehydrogenase"/>
    <property type="match status" value="1"/>
</dbReference>
<sequence length="431" mass="45321">MLSGFRSRIPFGIGTVVMIAIAAMVATAGIILSMEPGASRDRQFGFGQLRSYNTEPVTAWTRGVDDLPEFGAGGSVAVADTHGDTWLLSYPSGLGKAFLAVSRYNGESRWAKPVVTGLGSCAFTSAGQVGCAVKVGNVPDGFYLVDDSGQLGPAQPLEDTGRVLGVGDEFVRVDQVGYHVNAVTAAGVTRWSRTFAYSATPTYIPEVDLIDIALADASHVLVDPDTGKTKLSCGPCSVAVYPSGIAVSHQSDDGVVDFHAFSDGKLVAKRTHTVTKMQVSAGPAVLPVLGGIGLATVGETHGRFEVRDPARAQALWTVNEESLSKARPMACGRLVAFARKNHERTVMRLDAEGTVVGRLPAPDQQRPDTNLAELRCVGSFGDVIVVANDNQVTAFDAATGGIRWEVPVSGSAQNVDGHIVLRQGATISLLR</sequence>
<accession>G7H760</accession>
<dbReference type="EMBL" id="BAEE01000082">
    <property type="protein sequence ID" value="GAB11685.1"/>
    <property type="molecule type" value="Genomic_DNA"/>
</dbReference>
<dbReference type="RefSeq" id="WP_007323760.1">
    <property type="nucleotide sequence ID" value="NZ_BAEE01000082.1"/>
</dbReference>